<dbReference type="EMBL" id="CM056811">
    <property type="protein sequence ID" value="KAJ8635533.1"/>
    <property type="molecule type" value="Genomic_DNA"/>
</dbReference>
<evidence type="ECO:0000313" key="2">
    <source>
        <dbReference type="Proteomes" id="UP001234297"/>
    </source>
</evidence>
<dbReference type="Proteomes" id="UP001234297">
    <property type="component" value="Chromosome 3"/>
</dbReference>
<comment type="caution">
    <text evidence="1">The sequence shown here is derived from an EMBL/GenBank/DDBJ whole genome shotgun (WGS) entry which is preliminary data.</text>
</comment>
<sequence>MSDPAAEGIIDVPAENSAECEELARFAVQENNKKEDTALEFSGVVMAKMEVATGTTYHITLEALEECEKKIYEAKVLKELQEFKPVGESLSTSSDA</sequence>
<proteinExistence type="predicted"/>
<organism evidence="1 2">
    <name type="scientific">Persea americana</name>
    <name type="common">Avocado</name>
    <dbReference type="NCBI Taxonomy" id="3435"/>
    <lineage>
        <taxon>Eukaryota</taxon>
        <taxon>Viridiplantae</taxon>
        <taxon>Streptophyta</taxon>
        <taxon>Embryophyta</taxon>
        <taxon>Tracheophyta</taxon>
        <taxon>Spermatophyta</taxon>
        <taxon>Magnoliopsida</taxon>
        <taxon>Magnoliidae</taxon>
        <taxon>Laurales</taxon>
        <taxon>Lauraceae</taxon>
        <taxon>Persea</taxon>
    </lineage>
</organism>
<reference evidence="1 2" key="1">
    <citation type="journal article" date="2022" name="Hortic Res">
        <title>A haplotype resolved chromosomal level avocado genome allows analysis of novel avocado genes.</title>
        <authorList>
            <person name="Nath O."/>
            <person name="Fletcher S.J."/>
            <person name="Hayward A."/>
            <person name="Shaw L.M."/>
            <person name="Masouleh A.K."/>
            <person name="Furtado A."/>
            <person name="Henry R.J."/>
            <person name="Mitter N."/>
        </authorList>
    </citation>
    <scope>NUCLEOTIDE SEQUENCE [LARGE SCALE GENOMIC DNA]</scope>
    <source>
        <strain evidence="2">cv. Hass</strain>
    </source>
</reference>
<protein>
    <submittedName>
        <fullName evidence="1">Uncharacterized protein</fullName>
    </submittedName>
</protein>
<evidence type="ECO:0000313" key="1">
    <source>
        <dbReference type="EMBL" id="KAJ8635533.1"/>
    </source>
</evidence>
<gene>
    <name evidence="1" type="ORF">MRB53_009800</name>
</gene>
<name>A0ACC2LQV7_PERAE</name>
<keyword evidence="2" id="KW-1185">Reference proteome</keyword>
<accession>A0ACC2LQV7</accession>